<dbReference type="KEGG" id="vvu:VV1_0078"/>
<accession>A0A3Q0L198</accession>
<dbReference type="EMBL" id="AE016795">
    <property type="protein sequence ID" value="AAO08618.1"/>
    <property type="molecule type" value="Genomic_DNA"/>
</dbReference>
<evidence type="ECO:0000256" key="1">
    <source>
        <dbReference type="ARBA" id="ARBA00022829"/>
    </source>
</evidence>
<protein>
    <submittedName>
        <fullName evidence="5">Site-specific recombinase XerC</fullName>
    </submittedName>
</protein>
<dbReference type="Pfam" id="PF00589">
    <property type="entry name" value="Phage_integrase"/>
    <property type="match status" value="1"/>
</dbReference>
<dbReference type="InterPro" id="IPR050090">
    <property type="entry name" value="Tyrosine_recombinase_XerCD"/>
</dbReference>
<proteinExistence type="predicted"/>
<dbReference type="InterPro" id="IPR002104">
    <property type="entry name" value="Integrase_catalytic"/>
</dbReference>
<dbReference type="SUPFAM" id="SSF56349">
    <property type="entry name" value="DNA breaking-rejoining enzymes"/>
    <property type="match status" value="1"/>
</dbReference>
<dbReference type="PANTHER" id="PTHR30349:SF81">
    <property type="entry name" value="TYROSINE RECOMBINASE XERC"/>
    <property type="match status" value="1"/>
</dbReference>
<name>A0A3Q0L198_VIBVU</name>
<reference evidence="5 6" key="3">
    <citation type="journal article" date="2011" name="Mol. Syst. Biol.">
        <title>Integrative genome-scale metabolic analysis of Vibrio vulnificus for drug targeting and discovery.</title>
        <authorList>
            <person name="Kim H.U."/>
            <person name="Kim S.Y."/>
            <person name="Jeong H."/>
            <person name="Kim T.Y."/>
            <person name="Kim J.J."/>
            <person name="Choy H.E."/>
            <person name="Yi K.Y."/>
            <person name="Rhee J.H."/>
            <person name="Lee S.Y."/>
        </authorList>
    </citation>
    <scope>NUCLEOTIDE SEQUENCE [LARGE SCALE GENOMIC DNA]</scope>
    <source>
        <strain evidence="5 6">CMCP6</strain>
    </source>
</reference>
<evidence type="ECO:0000313" key="5">
    <source>
        <dbReference type="EMBL" id="AAO08618.1"/>
    </source>
</evidence>
<dbReference type="PANTHER" id="PTHR30349">
    <property type="entry name" value="PHAGE INTEGRASE-RELATED"/>
    <property type="match status" value="1"/>
</dbReference>
<dbReference type="GO" id="GO:0007059">
    <property type="term" value="P:chromosome segregation"/>
    <property type="evidence" value="ECO:0007669"/>
    <property type="project" value="UniProtKB-KW"/>
</dbReference>
<dbReference type="Gene3D" id="1.10.443.10">
    <property type="entry name" value="Intergrase catalytic core"/>
    <property type="match status" value="1"/>
</dbReference>
<dbReference type="GO" id="GO:0015074">
    <property type="term" value="P:DNA integration"/>
    <property type="evidence" value="ECO:0007669"/>
    <property type="project" value="UniProtKB-KW"/>
</dbReference>
<feature type="domain" description="Tyr recombinase" evidence="4">
    <location>
        <begin position="16"/>
        <end position="227"/>
    </location>
</feature>
<keyword evidence="1" id="KW-0159">Chromosome partition</keyword>
<evidence type="ECO:0000313" key="6">
    <source>
        <dbReference type="Proteomes" id="UP000002275"/>
    </source>
</evidence>
<sequence>MTTLISHSQNQSSTQFFLHYFTEQEEKQLFNTVKQTYGIYAQRDYYWMLLMRETAVRLGVLAGPDADKAKRFNLPMLGLTVGEAEQSLEEGYLIYRSENAKNQKKHPIALNKSAIHALKQLLKIHVEMSQGIEWDTPRLERPLFLSRNRQAMSRRSFQSRFSTWCRLANVPEGTPHWLRHSWAKRYLERTTSPDALRRVQAVLGHSNIATTSVYTTPDRESLSSAMREASTCFR</sequence>
<dbReference type="AlphaFoldDB" id="A0A3Q0L198"/>
<dbReference type="InterPro" id="IPR013762">
    <property type="entry name" value="Integrase-like_cat_sf"/>
</dbReference>
<evidence type="ECO:0000256" key="2">
    <source>
        <dbReference type="ARBA" id="ARBA00022908"/>
    </source>
</evidence>
<gene>
    <name evidence="5" type="ordered locus">VV1_0078</name>
</gene>
<dbReference type="InterPro" id="IPR011010">
    <property type="entry name" value="DNA_brk_join_enz"/>
</dbReference>
<dbReference type="GO" id="GO:0003677">
    <property type="term" value="F:DNA binding"/>
    <property type="evidence" value="ECO:0007669"/>
    <property type="project" value="InterPro"/>
</dbReference>
<reference evidence="6" key="1">
    <citation type="submission" date="2002-12" db="EMBL/GenBank/DDBJ databases">
        <title>Complete genome sequence of Vibrio vulnificus CMCP6.</title>
        <authorList>
            <person name="Rhee J.H."/>
            <person name="Kim S.Y."/>
            <person name="Chung S.S."/>
            <person name="Kim J.J."/>
            <person name="Moon Y.H."/>
            <person name="Jeong H."/>
            <person name="Choy H.E."/>
        </authorList>
    </citation>
    <scope>NUCLEOTIDE SEQUENCE [LARGE SCALE GENOMIC DNA]</scope>
    <source>
        <strain evidence="6">CMCP6</strain>
    </source>
</reference>
<dbReference type="PROSITE" id="PS51898">
    <property type="entry name" value="TYR_RECOMBINASE"/>
    <property type="match status" value="1"/>
</dbReference>
<dbReference type="RefSeq" id="WP_011078200.1">
    <property type="nucleotide sequence ID" value="NC_004459.3"/>
</dbReference>
<keyword evidence="3" id="KW-0233">DNA recombination</keyword>
<dbReference type="Proteomes" id="UP000002275">
    <property type="component" value="Chromosome I"/>
</dbReference>
<evidence type="ECO:0000259" key="4">
    <source>
        <dbReference type="PROSITE" id="PS51898"/>
    </source>
</evidence>
<dbReference type="GO" id="GO:0006310">
    <property type="term" value="P:DNA recombination"/>
    <property type="evidence" value="ECO:0007669"/>
    <property type="project" value="UniProtKB-KW"/>
</dbReference>
<organism evidence="5 6">
    <name type="scientific">Vibrio vulnificus (strain CMCP6)</name>
    <dbReference type="NCBI Taxonomy" id="216895"/>
    <lineage>
        <taxon>Bacteria</taxon>
        <taxon>Pseudomonadati</taxon>
        <taxon>Pseudomonadota</taxon>
        <taxon>Gammaproteobacteria</taxon>
        <taxon>Vibrionales</taxon>
        <taxon>Vibrionaceae</taxon>
        <taxon>Vibrio</taxon>
    </lineage>
</organism>
<keyword evidence="2" id="KW-0229">DNA integration</keyword>
<evidence type="ECO:0000256" key="3">
    <source>
        <dbReference type="ARBA" id="ARBA00023172"/>
    </source>
</evidence>
<reference evidence="5 6" key="2">
    <citation type="journal article" date="2003" name="Infect. Immun.">
        <title>Characterization and pathogenic significance of Vibrio vulnificus antigens preferentially expressed in septicemic patients.</title>
        <authorList>
            <person name="Kim Y.R."/>
            <person name="Lee S.E."/>
            <person name="Kim C.M."/>
            <person name="Kim S.Y."/>
            <person name="Shin E.K."/>
            <person name="Shin D.H."/>
            <person name="Chung S.S."/>
            <person name="Choy H.E."/>
            <person name="Progulske-Fox A."/>
            <person name="Hillman J.D."/>
            <person name="Handfield M."/>
            <person name="Rhee J.H."/>
        </authorList>
    </citation>
    <scope>NUCLEOTIDE SEQUENCE [LARGE SCALE GENOMIC DNA]</scope>
    <source>
        <strain evidence="5 6">CMCP6</strain>
    </source>
</reference>
<dbReference type="CDD" id="cd00397">
    <property type="entry name" value="DNA_BRE_C"/>
    <property type="match status" value="1"/>
</dbReference>